<dbReference type="EMBL" id="JAKVPQ010000010">
    <property type="protein sequence ID" value="MCH4286045.1"/>
    <property type="molecule type" value="Genomic_DNA"/>
</dbReference>
<dbReference type="InterPro" id="IPR029028">
    <property type="entry name" value="Alpha/beta_knot_MTases"/>
</dbReference>
<comment type="caution">
    <text evidence="6">The sequence shown here is derived from an EMBL/GenBank/DDBJ whole genome shotgun (WGS) entry which is preliminary data.</text>
</comment>
<dbReference type="InterPro" id="IPR051259">
    <property type="entry name" value="rRNA_Methyltransferase"/>
</dbReference>
<gene>
    <name evidence="6" type="ORF">LQE99_13025</name>
</gene>
<proteinExistence type="inferred from homology"/>
<dbReference type="InterPro" id="IPR029026">
    <property type="entry name" value="tRNA_m1G_MTases_N"/>
</dbReference>
<dbReference type="PANTHER" id="PTHR43191">
    <property type="entry name" value="RRNA METHYLTRANSFERASE 3"/>
    <property type="match status" value="1"/>
</dbReference>
<evidence type="ECO:0000259" key="4">
    <source>
        <dbReference type="Pfam" id="PF00588"/>
    </source>
</evidence>
<keyword evidence="7" id="KW-1185">Reference proteome</keyword>
<organism evidence="6 7">
    <name type="scientific">Amedibacillus hominis</name>
    <dbReference type="NCBI Taxonomy" id="2897776"/>
    <lineage>
        <taxon>Bacteria</taxon>
        <taxon>Bacillati</taxon>
        <taxon>Bacillota</taxon>
        <taxon>Erysipelotrichia</taxon>
        <taxon>Erysipelotrichales</taxon>
        <taxon>Erysipelotrichaceae</taxon>
        <taxon>Amedibacillus</taxon>
    </lineage>
</organism>
<dbReference type="SUPFAM" id="SSF55315">
    <property type="entry name" value="L30e-like"/>
    <property type="match status" value="1"/>
</dbReference>
<feature type="domain" description="tRNA/rRNA methyltransferase SpoU type" evidence="4">
    <location>
        <begin position="102"/>
        <end position="239"/>
    </location>
</feature>
<keyword evidence="3" id="KW-0808">Transferase</keyword>
<comment type="similarity">
    <text evidence="1">Belongs to the class IV-like SAM-binding methyltransferase superfamily. RNA methyltransferase TrmH family.</text>
</comment>
<dbReference type="CDD" id="cd18095">
    <property type="entry name" value="SpoU-like_rRNA-MTase"/>
    <property type="match status" value="1"/>
</dbReference>
<evidence type="ECO:0000256" key="2">
    <source>
        <dbReference type="ARBA" id="ARBA00022603"/>
    </source>
</evidence>
<keyword evidence="2 6" id="KW-0489">Methyltransferase</keyword>
<dbReference type="PANTHER" id="PTHR43191:SF2">
    <property type="entry name" value="RRNA METHYLTRANSFERASE 3, MITOCHONDRIAL"/>
    <property type="match status" value="1"/>
</dbReference>
<reference evidence="6 7" key="1">
    <citation type="submission" date="2022-02" db="EMBL/GenBank/DDBJ databases">
        <title>Genome of Erysipelotrichaceae sp. nov. NSJ-176 isolated from human feces.</title>
        <authorList>
            <person name="Abdugheni R."/>
        </authorList>
    </citation>
    <scope>NUCLEOTIDE SEQUENCE [LARGE SCALE GENOMIC DNA]</scope>
    <source>
        <strain evidence="6 7">NSJ-176</strain>
    </source>
</reference>
<evidence type="ECO:0000256" key="1">
    <source>
        <dbReference type="ARBA" id="ARBA00007228"/>
    </source>
</evidence>
<dbReference type="InterPro" id="IPR053888">
    <property type="entry name" value="MRM3-like_sub_bind"/>
</dbReference>
<evidence type="ECO:0000259" key="5">
    <source>
        <dbReference type="Pfam" id="PF22435"/>
    </source>
</evidence>
<dbReference type="GO" id="GO:0032259">
    <property type="term" value="P:methylation"/>
    <property type="evidence" value="ECO:0007669"/>
    <property type="project" value="UniProtKB-KW"/>
</dbReference>
<feature type="domain" description="MRM3-like substrate binding" evidence="5">
    <location>
        <begin position="8"/>
        <end position="81"/>
    </location>
</feature>
<dbReference type="Pfam" id="PF22435">
    <property type="entry name" value="MRM3-like_sub_bind"/>
    <property type="match status" value="1"/>
</dbReference>
<protein>
    <submittedName>
        <fullName evidence="6">RNA methyltransferase</fullName>
    </submittedName>
</protein>
<name>A0ABS9R8Q8_9FIRM</name>
<dbReference type="Gene3D" id="3.40.1280.10">
    <property type="match status" value="1"/>
</dbReference>
<accession>A0ABS9R8Q8</accession>
<dbReference type="InterPro" id="IPR001537">
    <property type="entry name" value="SpoU_MeTrfase"/>
</dbReference>
<evidence type="ECO:0000313" key="7">
    <source>
        <dbReference type="Proteomes" id="UP001202402"/>
    </source>
</evidence>
<dbReference type="GO" id="GO:0008168">
    <property type="term" value="F:methyltransferase activity"/>
    <property type="evidence" value="ECO:0007669"/>
    <property type="project" value="UniProtKB-KW"/>
</dbReference>
<evidence type="ECO:0000313" key="6">
    <source>
        <dbReference type="EMBL" id="MCH4286045.1"/>
    </source>
</evidence>
<dbReference type="RefSeq" id="WP_117453603.1">
    <property type="nucleotide sequence ID" value="NZ_JAKVPQ010000010.1"/>
</dbReference>
<dbReference type="Pfam" id="PF00588">
    <property type="entry name" value="SpoU_methylase"/>
    <property type="match status" value="1"/>
</dbReference>
<dbReference type="InterPro" id="IPR029064">
    <property type="entry name" value="Ribosomal_eL30-like_sf"/>
</dbReference>
<evidence type="ECO:0000256" key="3">
    <source>
        <dbReference type="ARBA" id="ARBA00022679"/>
    </source>
</evidence>
<dbReference type="Gene3D" id="3.30.1330.30">
    <property type="match status" value="1"/>
</dbReference>
<dbReference type="SUPFAM" id="SSF75217">
    <property type="entry name" value="alpha/beta knot"/>
    <property type="match status" value="1"/>
</dbReference>
<sequence>MEITSLTNAKVKQWSKYKEKKHRDKDHKFLIEGEHLIEEAHKANLIECILIEQGKENMFPIYETYEVTRDILKKLSDSVSGTYIMAVCHMPNISSIDFGNKVIVLDDVQDPGNVGTIIRTAFSFGYTSIVLSSHSVDVYNEKVIRSTQGALFHMPIIRGDIMELLQELKQQGITLYATSLHEATPLQQTPKKTPCALIFGNEGNGVSKDVIDYSDHKVFIEMKTFDSLNVAVAAGICMYEFR</sequence>
<dbReference type="Proteomes" id="UP001202402">
    <property type="component" value="Unassembled WGS sequence"/>
</dbReference>